<accession>A0AAV9J863</accession>
<keyword evidence="2" id="KW-1185">Reference proteome</keyword>
<dbReference type="PANTHER" id="PTHR42085:SF1">
    <property type="entry name" value="F-BOX DOMAIN-CONTAINING PROTEIN"/>
    <property type="match status" value="1"/>
</dbReference>
<gene>
    <name evidence="1" type="ORF">LTR36_009111</name>
</gene>
<dbReference type="InterPro" id="IPR038883">
    <property type="entry name" value="AN11006-like"/>
</dbReference>
<organism evidence="1 2">
    <name type="scientific">Oleoguttula mirabilis</name>
    <dbReference type="NCBI Taxonomy" id="1507867"/>
    <lineage>
        <taxon>Eukaryota</taxon>
        <taxon>Fungi</taxon>
        <taxon>Dikarya</taxon>
        <taxon>Ascomycota</taxon>
        <taxon>Pezizomycotina</taxon>
        <taxon>Dothideomycetes</taxon>
        <taxon>Dothideomycetidae</taxon>
        <taxon>Mycosphaerellales</taxon>
        <taxon>Teratosphaeriaceae</taxon>
        <taxon>Oleoguttula</taxon>
    </lineage>
</organism>
<protein>
    <submittedName>
        <fullName evidence="1">Uncharacterized protein</fullName>
    </submittedName>
</protein>
<evidence type="ECO:0000313" key="2">
    <source>
        <dbReference type="Proteomes" id="UP001324427"/>
    </source>
</evidence>
<comment type="caution">
    <text evidence="1">The sequence shown here is derived from an EMBL/GenBank/DDBJ whole genome shotgun (WGS) entry which is preliminary data.</text>
</comment>
<dbReference type="EMBL" id="JAVFHQ010000065">
    <property type="protein sequence ID" value="KAK4540581.1"/>
    <property type="molecule type" value="Genomic_DNA"/>
</dbReference>
<dbReference type="Proteomes" id="UP001324427">
    <property type="component" value="Unassembled WGS sequence"/>
</dbReference>
<sequence>MAAFRHHQQFASFAEQDAVAQKAVDDAIAALQANMVAISLRNDRTSRLLKLPAELRNHIYRYAVVSQAPIQLHLGVRRLGRDPSTLTAKYLSQLPRIFNPEPPRLATVCHKLYREVKPIYLAENTFCLTTFTTTERIHGAHAQHFRRLLGDVAKDVRQVKVCRRVATHTGLGTLYNRFTAAL</sequence>
<evidence type="ECO:0000313" key="1">
    <source>
        <dbReference type="EMBL" id="KAK4540581.1"/>
    </source>
</evidence>
<name>A0AAV9J863_9PEZI</name>
<reference evidence="1 2" key="1">
    <citation type="submission" date="2021-11" db="EMBL/GenBank/DDBJ databases">
        <title>Black yeast isolated from Biological Soil Crust.</title>
        <authorList>
            <person name="Kurbessoian T."/>
        </authorList>
    </citation>
    <scope>NUCLEOTIDE SEQUENCE [LARGE SCALE GENOMIC DNA]</scope>
    <source>
        <strain evidence="1 2">CCFEE 5522</strain>
    </source>
</reference>
<dbReference type="PANTHER" id="PTHR42085">
    <property type="entry name" value="F-BOX DOMAIN-CONTAINING PROTEIN"/>
    <property type="match status" value="1"/>
</dbReference>
<dbReference type="AlphaFoldDB" id="A0AAV9J863"/>
<proteinExistence type="predicted"/>